<dbReference type="GO" id="GO:0006631">
    <property type="term" value="P:fatty acid metabolic process"/>
    <property type="evidence" value="ECO:0007669"/>
    <property type="project" value="UniProtKB-KW"/>
</dbReference>
<dbReference type="SUPFAM" id="SSF52096">
    <property type="entry name" value="ClpP/crotonase"/>
    <property type="match status" value="1"/>
</dbReference>
<organism evidence="10 11">
    <name type="scientific">Eufriesea mexicana</name>
    <dbReference type="NCBI Taxonomy" id="516756"/>
    <lineage>
        <taxon>Eukaryota</taxon>
        <taxon>Metazoa</taxon>
        <taxon>Ecdysozoa</taxon>
        <taxon>Arthropoda</taxon>
        <taxon>Hexapoda</taxon>
        <taxon>Insecta</taxon>
        <taxon>Pterygota</taxon>
        <taxon>Neoptera</taxon>
        <taxon>Endopterygota</taxon>
        <taxon>Hymenoptera</taxon>
        <taxon>Apocrita</taxon>
        <taxon>Aculeata</taxon>
        <taxon>Apoidea</taxon>
        <taxon>Anthophila</taxon>
        <taxon>Apidae</taxon>
        <taxon>Eufriesea</taxon>
    </lineage>
</organism>
<dbReference type="Gene3D" id="1.10.30.10">
    <property type="entry name" value="High mobility group box domain"/>
    <property type="match status" value="1"/>
</dbReference>
<feature type="compositionally biased region" description="Basic residues" evidence="9">
    <location>
        <begin position="1"/>
        <end position="21"/>
    </location>
</feature>
<evidence type="ECO:0000256" key="5">
    <source>
        <dbReference type="ARBA" id="ARBA00023128"/>
    </source>
</evidence>
<feature type="non-terminal residue" evidence="10">
    <location>
        <position position="1"/>
    </location>
</feature>
<evidence type="ECO:0000256" key="2">
    <source>
        <dbReference type="ARBA" id="ARBA00022832"/>
    </source>
</evidence>
<dbReference type="GO" id="GO:0016836">
    <property type="term" value="F:hydro-lyase activity"/>
    <property type="evidence" value="ECO:0007669"/>
    <property type="project" value="TreeGrafter"/>
</dbReference>
<name>A0A310SJB4_9HYME</name>
<comment type="subcellular location">
    <subcellularLocation>
        <location evidence="1">Mitochondrion</location>
    </subcellularLocation>
</comment>
<dbReference type="InterPro" id="IPR036910">
    <property type="entry name" value="HMG_box_dom_sf"/>
</dbReference>
<feature type="region of interest" description="Disordered" evidence="9">
    <location>
        <begin position="1"/>
        <end position="22"/>
    </location>
</feature>
<dbReference type="InterPro" id="IPR014748">
    <property type="entry name" value="Enoyl-CoA_hydra_C"/>
</dbReference>
<evidence type="ECO:0000256" key="3">
    <source>
        <dbReference type="ARBA" id="ARBA00022946"/>
    </source>
</evidence>
<comment type="function">
    <text evidence="6">May play a role in fatty acid biosynthesis and insulin sensitivity.</text>
</comment>
<reference evidence="10 11" key="1">
    <citation type="submission" date="2015-07" db="EMBL/GenBank/DDBJ databases">
        <title>The genome of Eufriesea mexicana.</title>
        <authorList>
            <person name="Pan H."/>
            <person name="Kapheim K."/>
        </authorList>
    </citation>
    <scope>NUCLEOTIDE SEQUENCE [LARGE SCALE GENOMIC DNA]</scope>
    <source>
        <strain evidence="10">0111107269</strain>
        <tissue evidence="10">Whole body</tissue>
    </source>
</reference>
<keyword evidence="5" id="KW-0496">Mitochondrion</keyword>
<gene>
    <name evidence="10" type="ORF">WN48_08873</name>
</gene>
<evidence type="ECO:0000256" key="9">
    <source>
        <dbReference type="SAM" id="MobiDB-lite"/>
    </source>
</evidence>
<dbReference type="OrthoDB" id="2139957at2759"/>
<evidence type="ECO:0000256" key="6">
    <source>
        <dbReference type="ARBA" id="ARBA00037410"/>
    </source>
</evidence>
<accession>A0A310SJB4</accession>
<comment type="similarity">
    <text evidence="8">Belongs to the enoyl-CoA hydratase/isomerase family.</text>
</comment>
<protein>
    <recommendedName>
        <fullName evidence="7">Enoyl-CoA hydratase domain-containing protein 3, mitochondrial</fullName>
    </recommendedName>
</protein>
<dbReference type="PROSITE" id="PS00166">
    <property type="entry name" value="ENOYL_COA_HYDRATASE"/>
    <property type="match status" value="1"/>
</dbReference>
<dbReference type="InterPro" id="IPR052377">
    <property type="entry name" value="Mitochondrial_ECH-domain"/>
</dbReference>
<dbReference type="CDD" id="cd06558">
    <property type="entry name" value="crotonase-like"/>
    <property type="match status" value="1"/>
</dbReference>
<dbReference type="GO" id="GO:0035092">
    <property type="term" value="P:sperm DNA condensation"/>
    <property type="evidence" value="ECO:0007669"/>
    <property type="project" value="InterPro"/>
</dbReference>
<evidence type="ECO:0000256" key="1">
    <source>
        <dbReference type="ARBA" id="ARBA00004173"/>
    </source>
</evidence>
<evidence type="ECO:0000313" key="11">
    <source>
        <dbReference type="Proteomes" id="UP000250275"/>
    </source>
</evidence>
<dbReference type="InterPro" id="IPR018376">
    <property type="entry name" value="Enoyl-CoA_hyd/isom_CS"/>
</dbReference>
<dbReference type="InterPro" id="IPR001753">
    <property type="entry name" value="Enoyl-CoA_hydra/iso"/>
</dbReference>
<dbReference type="PANTHER" id="PTHR43602:SF1">
    <property type="entry name" value="ENOYL-COA HYDRATASE DOMAIN-CONTAINING PROTEIN 3, MITOCHONDRIAL"/>
    <property type="match status" value="1"/>
</dbReference>
<dbReference type="Gene3D" id="3.90.226.10">
    <property type="entry name" value="2-enoyl-CoA Hydratase, Chain A, domain 1"/>
    <property type="match status" value="1"/>
</dbReference>
<proteinExistence type="inferred from homology"/>
<dbReference type="GO" id="GO:0005634">
    <property type="term" value="C:nucleus"/>
    <property type="evidence" value="ECO:0007669"/>
    <property type="project" value="UniProtKB-ARBA"/>
</dbReference>
<sequence length="396" mass="44860">NSIPQRKQRTHSRSRSPHKSSKQWISSNAFINFIQDFSQNFTGVKSTKIFEMASKIWEKMSSDEKQPYIKAAMSIKNKKQNQQKIENINKLDNGIVQPRNEETQKQEKIGKKEKKENVKTYITRAVSTNKVFPPGEKYLEVKEHNGVRTLILNHPASRNSLSLKMMKSLLMNIKKDEENKNLRSIVLKSGLEQVFSAGHNLKELTVNDEKHHKEVFETCSELMRVINQSPVPVIAAVDGIATAAGCQLVTACDIAICTEKSSFATPGANVGIFCSTPGIPLVRNVPRKTAMYMLFTGFSINSKEAYEAGLVSKVVPNDKLEEEIDKITAAINMKSRSIVHIGKTFLYEQIDLDISTAYFLGTEKMINNLKMKDAQEGMRSFIEKRKPIWSHNYEKN</sequence>
<dbReference type="Pfam" id="PF06382">
    <property type="entry name" value="Protamine_like"/>
    <property type="match status" value="1"/>
</dbReference>
<dbReference type="Gene3D" id="1.10.12.10">
    <property type="entry name" value="Lyase 2-enoyl-coa Hydratase, Chain A, domain 2"/>
    <property type="match status" value="1"/>
</dbReference>
<dbReference type="Proteomes" id="UP000250275">
    <property type="component" value="Unassembled WGS sequence"/>
</dbReference>
<evidence type="ECO:0000256" key="8">
    <source>
        <dbReference type="RuleBase" id="RU003707"/>
    </source>
</evidence>
<dbReference type="EMBL" id="KQ760631">
    <property type="protein sequence ID" value="OAD59704.1"/>
    <property type="molecule type" value="Genomic_DNA"/>
</dbReference>
<dbReference type="InterPro" id="IPR024460">
    <property type="entry name" value="Protamine-like"/>
</dbReference>
<dbReference type="PANTHER" id="PTHR43602">
    <property type="match status" value="1"/>
</dbReference>
<keyword evidence="2" id="KW-0276">Fatty acid metabolism</keyword>
<dbReference type="AlphaFoldDB" id="A0A310SJB4"/>
<evidence type="ECO:0000256" key="4">
    <source>
        <dbReference type="ARBA" id="ARBA00023098"/>
    </source>
</evidence>
<keyword evidence="11" id="KW-1185">Reference proteome</keyword>
<dbReference type="Pfam" id="PF00378">
    <property type="entry name" value="ECH_1"/>
    <property type="match status" value="1"/>
</dbReference>
<dbReference type="SUPFAM" id="SSF47095">
    <property type="entry name" value="HMG-box"/>
    <property type="match status" value="1"/>
</dbReference>
<dbReference type="GO" id="GO:0005739">
    <property type="term" value="C:mitochondrion"/>
    <property type="evidence" value="ECO:0007669"/>
    <property type="project" value="UniProtKB-SubCell"/>
</dbReference>
<evidence type="ECO:0000313" key="10">
    <source>
        <dbReference type="EMBL" id="OAD59704.1"/>
    </source>
</evidence>
<keyword evidence="4" id="KW-0443">Lipid metabolism</keyword>
<keyword evidence="3" id="KW-0809">Transit peptide</keyword>
<evidence type="ECO:0000256" key="7">
    <source>
        <dbReference type="ARBA" id="ARBA00040545"/>
    </source>
</evidence>
<dbReference type="InterPro" id="IPR029045">
    <property type="entry name" value="ClpP/crotonase-like_dom_sf"/>
</dbReference>